<accession>W4LTK9</accession>
<gene>
    <name evidence="2" type="ORF">ETSY1_08930</name>
</gene>
<evidence type="ECO:0000313" key="3">
    <source>
        <dbReference type="Proteomes" id="UP000019141"/>
    </source>
</evidence>
<comment type="caution">
    <text evidence="2">The sequence shown here is derived from an EMBL/GenBank/DDBJ whole genome shotgun (WGS) entry which is preliminary data.</text>
</comment>
<organism evidence="2 3">
    <name type="scientific">Entotheonella factor</name>
    <dbReference type="NCBI Taxonomy" id="1429438"/>
    <lineage>
        <taxon>Bacteria</taxon>
        <taxon>Pseudomonadati</taxon>
        <taxon>Nitrospinota/Tectimicrobiota group</taxon>
        <taxon>Candidatus Tectimicrobiota</taxon>
        <taxon>Candidatus Entotheonellia</taxon>
        <taxon>Candidatus Entotheonellales</taxon>
        <taxon>Candidatus Entotheonellaceae</taxon>
        <taxon>Candidatus Entotheonella</taxon>
    </lineage>
</organism>
<protein>
    <submittedName>
        <fullName evidence="2">Uncharacterized protein</fullName>
    </submittedName>
</protein>
<feature type="region of interest" description="Disordered" evidence="1">
    <location>
        <begin position="34"/>
        <end position="53"/>
    </location>
</feature>
<sequence length="53" mass="5835">MIQKGTKLQNPLLRVFQGVVKRLGGAEPIGRAIEYDGKQRGQQRTAGVRADLD</sequence>
<dbReference type="Proteomes" id="UP000019141">
    <property type="component" value="Unassembled WGS sequence"/>
</dbReference>
<dbReference type="EMBL" id="AZHW01000275">
    <property type="protein sequence ID" value="ETX01056.1"/>
    <property type="molecule type" value="Genomic_DNA"/>
</dbReference>
<reference evidence="2 3" key="1">
    <citation type="journal article" date="2014" name="Nature">
        <title>An environmental bacterial taxon with a large and distinct metabolic repertoire.</title>
        <authorList>
            <person name="Wilson M.C."/>
            <person name="Mori T."/>
            <person name="Ruckert C."/>
            <person name="Uria A.R."/>
            <person name="Helf M.J."/>
            <person name="Takada K."/>
            <person name="Gernert C."/>
            <person name="Steffens U.A."/>
            <person name="Heycke N."/>
            <person name="Schmitt S."/>
            <person name="Rinke C."/>
            <person name="Helfrich E.J."/>
            <person name="Brachmann A.O."/>
            <person name="Gurgui C."/>
            <person name="Wakimoto T."/>
            <person name="Kracht M."/>
            <person name="Crusemann M."/>
            <person name="Hentschel U."/>
            <person name="Abe I."/>
            <person name="Matsunaga S."/>
            <person name="Kalinowski J."/>
            <person name="Takeyama H."/>
            <person name="Piel J."/>
        </authorList>
    </citation>
    <scope>NUCLEOTIDE SEQUENCE [LARGE SCALE GENOMIC DNA]</scope>
    <source>
        <strain evidence="3">TSY1</strain>
    </source>
</reference>
<keyword evidence="3" id="KW-1185">Reference proteome</keyword>
<evidence type="ECO:0000256" key="1">
    <source>
        <dbReference type="SAM" id="MobiDB-lite"/>
    </source>
</evidence>
<evidence type="ECO:0000313" key="2">
    <source>
        <dbReference type="EMBL" id="ETX01056.1"/>
    </source>
</evidence>
<dbReference type="HOGENOM" id="CLU_3059644_0_0_7"/>
<proteinExistence type="predicted"/>
<name>W4LTK9_ENTF1</name>
<dbReference type="AlphaFoldDB" id="W4LTK9"/>